<dbReference type="InterPro" id="IPR017452">
    <property type="entry name" value="GPCR_Rhodpsn_7TM"/>
</dbReference>
<evidence type="ECO:0000256" key="3">
    <source>
        <dbReference type="ARBA" id="ARBA00022989"/>
    </source>
</evidence>
<keyword evidence="4 5" id="KW-0472">Membrane</keyword>
<evidence type="ECO:0000256" key="4">
    <source>
        <dbReference type="ARBA" id="ARBA00023136"/>
    </source>
</evidence>
<evidence type="ECO:0000259" key="6">
    <source>
        <dbReference type="PROSITE" id="PS50262"/>
    </source>
</evidence>
<evidence type="ECO:0000256" key="1">
    <source>
        <dbReference type="ARBA" id="ARBA00004370"/>
    </source>
</evidence>
<evidence type="ECO:0000313" key="9">
    <source>
        <dbReference type="Proteomes" id="UP000663833"/>
    </source>
</evidence>
<gene>
    <name evidence="8" type="ORF">HFQ381_LOCUS28522</name>
    <name evidence="7" type="ORF">LUA448_LOCUS10089</name>
</gene>
<sequence>MVLIAVVIDWICIILFVLGFIGNLLGLVVFSSRRFRCCPTYATLALTSFTINLICIVRYSFLLHSTTRRWLSDYIVSEYWLTCKIYRLSSSFRVLAAWITVFWVIERFIYVSSRLHLLFNRRDKYHTFDKYKYFSMICISLVMISIVTGPTVIYFAPNLARFNETYTHIQCTFNSEYTSLIWQNYFRDSTFGINYHTVRFLFSELIPSILVALFNVAIIICIFRTTIHVRKRQEHQHNIQLSMSMITGVTSKLPPAVVHIYDPSQQRFGSMTRCSFKTSPMPIANVPFGKMSWMNIVLILHSLLFFLSSSLTSLVYFTTSDKVLAHCMSVIILANCSLNFYIYCLSGRQFRMELKRIAKRYIRNLHKIVLRRCYKSNSRRHSNTQNGKDHVYQAVPQQQEVPMPNLRPHRTIERIKI</sequence>
<dbReference type="Gene3D" id="1.20.1070.10">
    <property type="entry name" value="Rhodopsin 7-helix transmembrane proteins"/>
    <property type="match status" value="1"/>
</dbReference>
<dbReference type="PROSITE" id="PS50262">
    <property type="entry name" value="G_PROTEIN_RECEP_F1_2"/>
    <property type="match status" value="1"/>
</dbReference>
<dbReference type="EMBL" id="CAJOBO010004093">
    <property type="protein sequence ID" value="CAF4511767.1"/>
    <property type="molecule type" value="Genomic_DNA"/>
</dbReference>
<evidence type="ECO:0000256" key="5">
    <source>
        <dbReference type="SAM" id="Phobius"/>
    </source>
</evidence>
<dbReference type="EMBL" id="CAJNYD010001178">
    <property type="protein sequence ID" value="CAF3322438.1"/>
    <property type="molecule type" value="Genomic_DNA"/>
</dbReference>
<feature type="transmembrane region" description="Helical" evidence="5">
    <location>
        <begin position="296"/>
        <end position="317"/>
    </location>
</feature>
<name>A0A817TWB6_9BILA</name>
<keyword evidence="3 5" id="KW-1133">Transmembrane helix</keyword>
<keyword evidence="2 5" id="KW-0812">Transmembrane</keyword>
<evidence type="ECO:0000313" key="8">
    <source>
        <dbReference type="EMBL" id="CAF4511767.1"/>
    </source>
</evidence>
<evidence type="ECO:0000313" key="7">
    <source>
        <dbReference type="EMBL" id="CAF3322438.1"/>
    </source>
</evidence>
<proteinExistence type="predicted"/>
<protein>
    <recommendedName>
        <fullName evidence="6">G-protein coupled receptors family 1 profile domain-containing protein</fullName>
    </recommendedName>
</protein>
<feature type="transmembrane region" description="Helical" evidence="5">
    <location>
        <begin position="95"/>
        <end position="112"/>
    </location>
</feature>
<dbReference type="PANTHER" id="PTHR46641">
    <property type="entry name" value="FMRFAMIDE RECEPTOR-RELATED"/>
    <property type="match status" value="1"/>
</dbReference>
<dbReference type="AlphaFoldDB" id="A0A817TWB6"/>
<accession>A0A817TWB6</accession>
<dbReference type="InterPro" id="IPR052954">
    <property type="entry name" value="GPCR-Ligand_Int"/>
</dbReference>
<feature type="transmembrane region" description="Helical" evidence="5">
    <location>
        <begin position="323"/>
        <end position="346"/>
    </location>
</feature>
<dbReference type="Proteomes" id="UP000663851">
    <property type="component" value="Unassembled WGS sequence"/>
</dbReference>
<feature type="transmembrane region" description="Helical" evidence="5">
    <location>
        <begin position="133"/>
        <end position="156"/>
    </location>
</feature>
<organism evidence="7 9">
    <name type="scientific">Rotaria socialis</name>
    <dbReference type="NCBI Taxonomy" id="392032"/>
    <lineage>
        <taxon>Eukaryota</taxon>
        <taxon>Metazoa</taxon>
        <taxon>Spiralia</taxon>
        <taxon>Gnathifera</taxon>
        <taxon>Rotifera</taxon>
        <taxon>Eurotatoria</taxon>
        <taxon>Bdelloidea</taxon>
        <taxon>Philodinida</taxon>
        <taxon>Philodinidae</taxon>
        <taxon>Rotaria</taxon>
    </lineage>
</organism>
<dbReference type="GO" id="GO:0016020">
    <property type="term" value="C:membrane"/>
    <property type="evidence" value="ECO:0007669"/>
    <property type="project" value="UniProtKB-SubCell"/>
</dbReference>
<dbReference type="Proteomes" id="UP000663833">
    <property type="component" value="Unassembled WGS sequence"/>
</dbReference>
<feature type="transmembrane region" description="Helical" evidence="5">
    <location>
        <begin position="41"/>
        <end position="61"/>
    </location>
</feature>
<comment type="subcellular location">
    <subcellularLocation>
        <location evidence="1">Membrane</location>
    </subcellularLocation>
</comment>
<dbReference type="SUPFAM" id="SSF81321">
    <property type="entry name" value="Family A G protein-coupled receptor-like"/>
    <property type="match status" value="1"/>
</dbReference>
<comment type="caution">
    <text evidence="7">The sequence shown here is derived from an EMBL/GenBank/DDBJ whole genome shotgun (WGS) entry which is preliminary data.</text>
</comment>
<feature type="transmembrane region" description="Helical" evidence="5">
    <location>
        <begin position="6"/>
        <end position="29"/>
    </location>
</feature>
<evidence type="ECO:0000256" key="2">
    <source>
        <dbReference type="ARBA" id="ARBA00022692"/>
    </source>
</evidence>
<reference evidence="7" key="1">
    <citation type="submission" date="2021-02" db="EMBL/GenBank/DDBJ databases">
        <authorList>
            <person name="Nowell W R."/>
        </authorList>
    </citation>
    <scope>NUCLEOTIDE SEQUENCE</scope>
</reference>
<feature type="transmembrane region" description="Helical" evidence="5">
    <location>
        <begin position="205"/>
        <end position="223"/>
    </location>
</feature>
<feature type="domain" description="G-protein coupled receptors family 1 profile" evidence="6">
    <location>
        <begin position="22"/>
        <end position="316"/>
    </location>
</feature>